<evidence type="ECO:0000313" key="10">
    <source>
        <dbReference type="EMBL" id="PHT88081.1"/>
    </source>
</evidence>
<dbReference type="PANTHER" id="PTHR31375">
    <property type="match status" value="1"/>
</dbReference>
<keyword evidence="9" id="KW-0732">Signal</keyword>
<dbReference type="AlphaFoldDB" id="A0A2G3A1L2"/>
<dbReference type="Gene3D" id="2.160.20.10">
    <property type="entry name" value="Single-stranded right-handed beta-helix, Pectin lyase-like"/>
    <property type="match status" value="2"/>
</dbReference>
<sequence>MMRILISFFLALLLPSLIFSNPDSPVFNVLDYGAVGNGYNDSTSAFNLTWAAACTSSSSSPTMYVPTDNTFLLHPLMLHGPCLSPDITIVINGTTIPPYRGWRWRWIHTPCIKWICIKNVNGLSVRGSGRIIYGEPPEWFSKLHILKTCGLKFMDSHNTSVHLNNVTSARIFNITIAESSYNADVGDCISIVDGSFNLKISNIVCRTGGGISVGKLGSTGNIENIVVSDVVFINTRNGAQIKTMGKVSKGHVRNINFERILLQDSRNPISINQFYCGYERCSEHVGRHFPAFEDINIHSDSKEEAKSYTVNAKGVIRGQNIPEISFDNQLGY</sequence>
<dbReference type="Proteomes" id="UP000222542">
    <property type="component" value="Unassembled WGS sequence"/>
</dbReference>
<evidence type="ECO:0000256" key="3">
    <source>
        <dbReference type="ARBA" id="ARBA00022512"/>
    </source>
</evidence>
<proteinExistence type="inferred from homology"/>
<feature type="signal peptide" evidence="9">
    <location>
        <begin position="1"/>
        <end position="20"/>
    </location>
</feature>
<evidence type="ECO:0000256" key="4">
    <source>
        <dbReference type="ARBA" id="ARBA00022525"/>
    </source>
</evidence>
<keyword evidence="3" id="KW-0134">Cell wall</keyword>
<dbReference type="GO" id="GO:0004650">
    <property type="term" value="F:polygalacturonase activity"/>
    <property type="evidence" value="ECO:0007669"/>
    <property type="project" value="InterPro"/>
</dbReference>
<dbReference type="EMBL" id="AYRZ02000003">
    <property type="protein sequence ID" value="PHT88081.1"/>
    <property type="molecule type" value="Genomic_DNA"/>
</dbReference>
<evidence type="ECO:0000256" key="8">
    <source>
        <dbReference type="RuleBase" id="RU361169"/>
    </source>
</evidence>
<gene>
    <name evidence="10" type="ORF">T459_10187</name>
</gene>
<dbReference type="InterPro" id="IPR011050">
    <property type="entry name" value="Pectin_lyase_fold/virulence"/>
</dbReference>
<dbReference type="GO" id="GO:0071555">
    <property type="term" value="P:cell wall organization"/>
    <property type="evidence" value="ECO:0007669"/>
    <property type="project" value="UniProtKB-KW"/>
</dbReference>
<reference evidence="10 11" key="1">
    <citation type="journal article" date="2014" name="Nat. Genet.">
        <title>Genome sequence of the hot pepper provides insights into the evolution of pungency in Capsicum species.</title>
        <authorList>
            <person name="Kim S."/>
            <person name="Park M."/>
            <person name="Yeom S.I."/>
            <person name="Kim Y.M."/>
            <person name="Lee J.M."/>
            <person name="Lee H.A."/>
            <person name="Seo E."/>
            <person name="Choi J."/>
            <person name="Cheong K."/>
            <person name="Kim K.T."/>
            <person name="Jung K."/>
            <person name="Lee G.W."/>
            <person name="Oh S.K."/>
            <person name="Bae C."/>
            <person name="Kim S.B."/>
            <person name="Lee H.Y."/>
            <person name="Kim S.Y."/>
            <person name="Kim M.S."/>
            <person name="Kang B.C."/>
            <person name="Jo Y.D."/>
            <person name="Yang H.B."/>
            <person name="Jeong H.J."/>
            <person name="Kang W.H."/>
            <person name="Kwon J.K."/>
            <person name="Shin C."/>
            <person name="Lim J.Y."/>
            <person name="Park J.H."/>
            <person name="Huh J.H."/>
            <person name="Kim J.S."/>
            <person name="Kim B.D."/>
            <person name="Cohen O."/>
            <person name="Paran I."/>
            <person name="Suh M.C."/>
            <person name="Lee S.B."/>
            <person name="Kim Y.K."/>
            <person name="Shin Y."/>
            <person name="Noh S.J."/>
            <person name="Park J."/>
            <person name="Seo Y.S."/>
            <person name="Kwon S.Y."/>
            <person name="Kim H.A."/>
            <person name="Park J.M."/>
            <person name="Kim H.J."/>
            <person name="Choi S.B."/>
            <person name="Bosland P.W."/>
            <person name="Reeves G."/>
            <person name="Jo S.H."/>
            <person name="Lee B.W."/>
            <person name="Cho H.T."/>
            <person name="Choi H.S."/>
            <person name="Lee M.S."/>
            <person name="Yu Y."/>
            <person name="Do Choi Y."/>
            <person name="Park B.S."/>
            <person name="van Deynze A."/>
            <person name="Ashrafi H."/>
            <person name="Hill T."/>
            <person name="Kim W.T."/>
            <person name="Pai H.S."/>
            <person name="Ahn H.K."/>
            <person name="Yeam I."/>
            <person name="Giovannoni J.J."/>
            <person name="Rose J.K."/>
            <person name="Sorensen I."/>
            <person name="Lee S.J."/>
            <person name="Kim R.W."/>
            <person name="Choi I.Y."/>
            <person name="Choi B.S."/>
            <person name="Lim J.S."/>
            <person name="Lee Y.H."/>
            <person name="Choi D."/>
        </authorList>
    </citation>
    <scope>NUCLEOTIDE SEQUENCE [LARGE SCALE GENOMIC DNA]</scope>
    <source>
        <strain evidence="11">cv. CM334</strain>
    </source>
</reference>
<dbReference type="InterPro" id="IPR012334">
    <property type="entry name" value="Pectin_lyas_fold"/>
</dbReference>
<evidence type="ECO:0000256" key="9">
    <source>
        <dbReference type="SAM" id="SignalP"/>
    </source>
</evidence>
<reference evidence="10 11" key="2">
    <citation type="journal article" date="2017" name="Genome Biol.">
        <title>New reference genome sequences of hot pepper reveal the massive evolution of plant disease-resistance genes by retroduplication.</title>
        <authorList>
            <person name="Kim S."/>
            <person name="Park J."/>
            <person name="Yeom S.I."/>
            <person name="Kim Y.M."/>
            <person name="Seo E."/>
            <person name="Kim K.T."/>
            <person name="Kim M.S."/>
            <person name="Lee J.M."/>
            <person name="Cheong K."/>
            <person name="Shin H.S."/>
            <person name="Kim S.B."/>
            <person name="Han K."/>
            <person name="Lee J."/>
            <person name="Park M."/>
            <person name="Lee H.A."/>
            <person name="Lee H.Y."/>
            <person name="Lee Y."/>
            <person name="Oh S."/>
            <person name="Lee J.H."/>
            <person name="Choi E."/>
            <person name="Choi E."/>
            <person name="Lee S.E."/>
            <person name="Jeon J."/>
            <person name="Kim H."/>
            <person name="Choi G."/>
            <person name="Song H."/>
            <person name="Lee J."/>
            <person name="Lee S.C."/>
            <person name="Kwon J.K."/>
            <person name="Lee H.Y."/>
            <person name="Koo N."/>
            <person name="Hong Y."/>
            <person name="Kim R.W."/>
            <person name="Kang W.H."/>
            <person name="Huh J.H."/>
            <person name="Kang B.C."/>
            <person name="Yang T.J."/>
            <person name="Lee Y.H."/>
            <person name="Bennetzen J.L."/>
            <person name="Choi D."/>
        </authorList>
    </citation>
    <scope>NUCLEOTIDE SEQUENCE [LARGE SCALE GENOMIC DNA]</scope>
    <source>
        <strain evidence="11">cv. CM334</strain>
    </source>
</reference>
<evidence type="ECO:0000256" key="7">
    <source>
        <dbReference type="ARBA" id="ARBA00023316"/>
    </source>
</evidence>
<comment type="subcellular location">
    <subcellularLocation>
        <location evidence="1">Secreted</location>
        <location evidence="1">Cell wall</location>
    </subcellularLocation>
</comment>
<keyword evidence="7" id="KW-0961">Cell wall biogenesis/degradation</keyword>
<keyword evidence="5 8" id="KW-0378">Hydrolase</keyword>
<organism evidence="10 11">
    <name type="scientific">Capsicum annuum</name>
    <name type="common">Capsicum pepper</name>
    <dbReference type="NCBI Taxonomy" id="4072"/>
    <lineage>
        <taxon>Eukaryota</taxon>
        <taxon>Viridiplantae</taxon>
        <taxon>Streptophyta</taxon>
        <taxon>Embryophyta</taxon>
        <taxon>Tracheophyta</taxon>
        <taxon>Spermatophyta</taxon>
        <taxon>Magnoliopsida</taxon>
        <taxon>eudicotyledons</taxon>
        <taxon>Gunneridae</taxon>
        <taxon>Pentapetalae</taxon>
        <taxon>asterids</taxon>
        <taxon>lamiids</taxon>
        <taxon>Solanales</taxon>
        <taxon>Solanaceae</taxon>
        <taxon>Solanoideae</taxon>
        <taxon>Capsiceae</taxon>
        <taxon>Capsicum</taxon>
    </lineage>
</organism>
<evidence type="ECO:0008006" key="12">
    <source>
        <dbReference type="Google" id="ProtNLM"/>
    </source>
</evidence>
<comment type="caution">
    <text evidence="10">The sequence shown here is derived from an EMBL/GenBank/DDBJ whole genome shotgun (WGS) entry which is preliminary data.</text>
</comment>
<evidence type="ECO:0000256" key="5">
    <source>
        <dbReference type="ARBA" id="ARBA00022801"/>
    </source>
</evidence>
<keyword evidence="4" id="KW-0964">Secreted</keyword>
<accession>A0A2G3A1L2</accession>
<dbReference type="Pfam" id="PF00295">
    <property type="entry name" value="Glyco_hydro_28"/>
    <property type="match status" value="1"/>
</dbReference>
<feature type="chain" id="PRO_5013841347" description="Polygalacturonase" evidence="9">
    <location>
        <begin position="21"/>
        <end position="332"/>
    </location>
</feature>
<evidence type="ECO:0000256" key="6">
    <source>
        <dbReference type="ARBA" id="ARBA00023295"/>
    </source>
</evidence>
<keyword evidence="6 8" id="KW-0326">Glycosidase</keyword>
<comment type="similarity">
    <text evidence="2 8">Belongs to the glycosyl hydrolase 28 family.</text>
</comment>
<dbReference type="Gramene" id="PHT88081">
    <property type="protein sequence ID" value="PHT88081"/>
    <property type="gene ID" value="T459_10187"/>
</dbReference>
<evidence type="ECO:0000256" key="1">
    <source>
        <dbReference type="ARBA" id="ARBA00004191"/>
    </source>
</evidence>
<name>A0A2G3A1L2_CAPAN</name>
<dbReference type="SUPFAM" id="SSF51126">
    <property type="entry name" value="Pectin lyase-like"/>
    <property type="match status" value="1"/>
</dbReference>
<keyword evidence="11" id="KW-1185">Reference proteome</keyword>
<evidence type="ECO:0000313" key="11">
    <source>
        <dbReference type="Proteomes" id="UP000222542"/>
    </source>
</evidence>
<dbReference type="GO" id="GO:0005975">
    <property type="term" value="P:carbohydrate metabolic process"/>
    <property type="evidence" value="ECO:0007669"/>
    <property type="project" value="InterPro"/>
</dbReference>
<protein>
    <recommendedName>
        <fullName evidence="12">Polygalacturonase</fullName>
    </recommendedName>
</protein>
<evidence type="ECO:0000256" key="2">
    <source>
        <dbReference type="ARBA" id="ARBA00008834"/>
    </source>
</evidence>
<dbReference type="InterPro" id="IPR000743">
    <property type="entry name" value="Glyco_hydro_28"/>
</dbReference>